<sequence>MKIEMGESLMQSYLKHIKGCLITQTNWKTLRSWKKSNEDEFEKHFNKANNKFEEIKKAYPKEEYPNIFSEKTKFEKMLNQAELDVIGIANDKIYMVEIAFHEQGLRYGNDDNKVRDRVLKKMIRAYLIWKIYFSNYSCEIIFASPKVNPSPDGLLNECFSKLAKYNFYKEDKVEFKYLSNKKFKEEILLPTLKTLKSDSDTSELFLRSAKLLKICGIIK</sequence>
<gene>
    <name evidence="1" type="ORF">EPJ69_10525</name>
</gene>
<proteinExistence type="predicted"/>
<protein>
    <submittedName>
        <fullName evidence="1">Uncharacterized protein</fullName>
    </submittedName>
</protein>
<dbReference type="RefSeq" id="WP_147737348.1">
    <property type="nucleotide sequence ID" value="NZ_SAXX01000023.1"/>
</dbReference>
<dbReference type="EMBL" id="SAXX01000023">
    <property type="protein sequence ID" value="TXJ30492.1"/>
    <property type="molecule type" value="Genomic_DNA"/>
</dbReference>
<evidence type="ECO:0000313" key="2">
    <source>
        <dbReference type="Proteomes" id="UP000324707"/>
    </source>
</evidence>
<reference evidence="1 2" key="1">
    <citation type="journal article" date="1992" name="Lakartidningen">
        <title>[Penicillin V and not amoxicillin is the first choice preparation in acute otitis].</title>
        <authorList>
            <person name="Kamme C."/>
            <person name="Lundgren K."/>
            <person name="Prellner K."/>
        </authorList>
    </citation>
    <scope>NUCLEOTIDE SEQUENCE [LARGE SCALE GENOMIC DNA]</scope>
    <source>
        <strain evidence="1 2">PC5538III-lc</strain>
    </source>
</reference>
<name>A0A5C8E270_9SPIR</name>
<dbReference type="Proteomes" id="UP000324707">
    <property type="component" value="Unassembled WGS sequence"/>
</dbReference>
<evidence type="ECO:0000313" key="1">
    <source>
        <dbReference type="EMBL" id="TXJ30492.1"/>
    </source>
</evidence>
<organism evidence="1 2">
    <name type="scientific">Brachyspira aalborgi</name>
    <dbReference type="NCBI Taxonomy" id="29522"/>
    <lineage>
        <taxon>Bacteria</taxon>
        <taxon>Pseudomonadati</taxon>
        <taxon>Spirochaetota</taxon>
        <taxon>Spirochaetia</taxon>
        <taxon>Brachyspirales</taxon>
        <taxon>Brachyspiraceae</taxon>
        <taxon>Brachyspira</taxon>
    </lineage>
</organism>
<accession>A0A5C8E270</accession>
<dbReference type="AlphaFoldDB" id="A0A5C8E270"/>
<comment type="caution">
    <text evidence="1">The sequence shown here is derived from an EMBL/GenBank/DDBJ whole genome shotgun (WGS) entry which is preliminary data.</text>
</comment>